<evidence type="ECO:0000313" key="4">
    <source>
        <dbReference type="Proteomes" id="UP000270224"/>
    </source>
</evidence>
<sequence>MKKINLLIALFLFTAVSAQYSGESRIGFTGNFHQGSIVNIHDESKGRYGGTLGVVAEIPILSGDITGSENIFLMPMVEYSMQGENSTVNVGEWGRQKFHNDYVAAQLYLKYFFAPGRNLSEYFVFAGPRVEFLVRDKRETSAQYEALYFQYNQDDVMNKIGIGVSVGVGTRIMDNLEAFLRFDRGFSKVYPNGINGVTYNRQLSVGVNYYLGGGRYY</sequence>
<evidence type="ECO:0000256" key="1">
    <source>
        <dbReference type="SAM" id="SignalP"/>
    </source>
</evidence>
<dbReference type="OrthoDB" id="1244151at2"/>
<accession>A0A3N0WVZ8</accession>
<evidence type="ECO:0000259" key="2">
    <source>
        <dbReference type="Pfam" id="PF13568"/>
    </source>
</evidence>
<feature type="signal peptide" evidence="1">
    <location>
        <begin position="1"/>
        <end position="18"/>
    </location>
</feature>
<dbReference type="Proteomes" id="UP000270224">
    <property type="component" value="Unassembled WGS sequence"/>
</dbReference>
<proteinExistence type="predicted"/>
<dbReference type="EMBL" id="RJUG01000003">
    <property type="protein sequence ID" value="ROI09248.1"/>
    <property type="molecule type" value="Genomic_DNA"/>
</dbReference>
<gene>
    <name evidence="3" type="ORF">EGI11_07505</name>
</gene>
<protein>
    <submittedName>
        <fullName evidence="3">PorT family protein</fullName>
    </submittedName>
</protein>
<dbReference type="AlphaFoldDB" id="A0A3N0WVZ8"/>
<keyword evidence="1" id="KW-0732">Signal</keyword>
<dbReference type="InterPro" id="IPR025665">
    <property type="entry name" value="Beta-barrel_OMP_2"/>
</dbReference>
<dbReference type="Pfam" id="PF13568">
    <property type="entry name" value="OMP_b-brl_2"/>
    <property type="match status" value="1"/>
</dbReference>
<name>A0A3N0WVZ8_9FLAO</name>
<evidence type="ECO:0000313" key="3">
    <source>
        <dbReference type="EMBL" id="ROI09248.1"/>
    </source>
</evidence>
<comment type="caution">
    <text evidence="3">The sequence shown here is derived from an EMBL/GenBank/DDBJ whole genome shotgun (WGS) entry which is preliminary data.</text>
</comment>
<dbReference type="RefSeq" id="WP_123265829.1">
    <property type="nucleotide sequence ID" value="NZ_RJUG01000003.1"/>
</dbReference>
<feature type="chain" id="PRO_5017933419" evidence="1">
    <location>
        <begin position="19"/>
        <end position="217"/>
    </location>
</feature>
<organism evidence="3 4">
    <name type="scientific">Kaistella daneshvariae</name>
    <dbReference type="NCBI Taxonomy" id="2487074"/>
    <lineage>
        <taxon>Bacteria</taxon>
        <taxon>Pseudomonadati</taxon>
        <taxon>Bacteroidota</taxon>
        <taxon>Flavobacteriia</taxon>
        <taxon>Flavobacteriales</taxon>
        <taxon>Weeksellaceae</taxon>
        <taxon>Chryseobacterium group</taxon>
        <taxon>Kaistella</taxon>
    </lineage>
</organism>
<feature type="domain" description="Outer membrane protein beta-barrel" evidence="2">
    <location>
        <begin position="18"/>
        <end position="189"/>
    </location>
</feature>
<reference evidence="4" key="2">
    <citation type="submission" date="2018-11" db="EMBL/GenBank/DDBJ databases">
        <title>Proposal to divide the Flavobacteriaceae and reorganize its genera based on Amino Acid Identity values calculated from whole genome sequences.</title>
        <authorList>
            <person name="Nicholson A.C."/>
            <person name="Gulvik C.A."/>
            <person name="Whitney A.M."/>
            <person name="Humrighouse B.W."/>
            <person name="Bell M."/>
            <person name="Holmens B."/>
            <person name="Steigerwalt A."/>
            <person name="Villarma A."/>
            <person name="Sheth M."/>
            <person name="Batra D."/>
            <person name="Pryor J."/>
            <person name="Bernardet J.-F."/>
            <person name="Hugo C."/>
            <person name="Kampfer P."/>
            <person name="Newman J."/>
            <person name="Mcquiston J.R."/>
        </authorList>
    </citation>
    <scope>NUCLEOTIDE SEQUENCE [LARGE SCALE GENOMIC DNA]</scope>
    <source>
        <strain evidence="4">H3056</strain>
    </source>
</reference>
<reference evidence="4" key="1">
    <citation type="submission" date="2018-11" db="EMBL/GenBank/DDBJ databases">
        <title>Proposal to divide the Flavobacteriaceae and reorganize its genera based on Amino Acid Identity values calculated from whole genome sequences.</title>
        <authorList>
            <person name="Nicholson A.C."/>
            <person name="Gulvik C.A."/>
            <person name="Whitney A.M."/>
            <person name="Humrighouse B.W."/>
            <person name="Bell M."/>
            <person name="Holmes B."/>
            <person name="Steigerwalt A."/>
            <person name="Villarma A."/>
            <person name="Sheth M."/>
            <person name="Batra D."/>
            <person name="Pryor J."/>
            <person name="Bernardet J.-F."/>
            <person name="Hugo C."/>
            <person name="Kampfer P."/>
            <person name="Newman J."/>
            <person name="Mcquiston J.R."/>
        </authorList>
    </citation>
    <scope>NUCLEOTIDE SEQUENCE [LARGE SCALE GENOMIC DNA]</scope>
    <source>
        <strain evidence="4">H3056</strain>
    </source>
</reference>